<keyword evidence="10" id="KW-0472">Membrane</keyword>
<dbReference type="EMBL" id="RQEV01000007">
    <property type="protein sequence ID" value="TGK20173.1"/>
    <property type="molecule type" value="Genomic_DNA"/>
</dbReference>
<dbReference type="InterPro" id="IPR004358">
    <property type="entry name" value="Sig_transdc_His_kin-like_C"/>
</dbReference>
<dbReference type="AlphaFoldDB" id="A0A4R9GSW6"/>
<comment type="subcellular location">
    <subcellularLocation>
        <location evidence="2">Cell membrane</location>
        <topology evidence="2">Multi-pass membrane protein</topology>
    </subcellularLocation>
</comment>
<dbReference type="InterPro" id="IPR005467">
    <property type="entry name" value="His_kinase_dom"/>
</dbReference>
<dbReference type="PANTHER" id="PTHR44936:SF9">
    <property type="entry name" value="SENSOR PROTEIN CREC"/>
    <property type="match status" value="1"/>
</dbReference>
<evidence type="ECO:0000259" key="11">
    <source>
        <dbReference type="PROSITE" id="PS50109"/>
    </source>
</evidence>
<reference evidence="12" key="1">
    <citation type="journal article" date="2019" name="PLoS Negl. Trop. Dis.">
        <title>Revisiting the worldwide diversity of Leptospira species in the environment.</title>
        <authorList>
            <person name="Vincent A.T."/>
            <person name="Schiettekatte O."/>
            <person name="Bourhy P."/>
            <person name="Veyrier F.J."/>
            <person name="Picardeau M."/>
        </authorList>
    </citation>
    <scope>NUCLEOTIDE SEQUENCE [LARGE SCALE GENOMIC DNA]</scope>
    <source>
        <strain evidence="12">SCS5</strain>
    </source>
</reference>
<evidence type="ECO:0000256" key="2">
    <source>
        <dbReference type="ARBA" id="ARBA00004651"/>
    </source>
</evidence>
<keyword evidence="4" id="KW-1003">Cell membrane</keyword>
<dbReference type="Pfam" id="PF00512">
    <property type="entry name" value="HisKA"/>
    <property type="match status" value="1"/>
</dbReference>
<keyword evidence="10" id="KW-1133">Transmembrane helix</keyword>
<evidence type="ECO:0000256" key="7">
    <source>
        <dbReference type="ARBA" id="ARBA00022777"/>
    </source>
</evidence>
<keyword evidence="8" id="KW-0902">Two-component regulatory system</keyword>
<comment type="caution">
    <text evidence="12">The sequence shown here is derived from an EMBL/GenBank/DDBJ whole genome shotgun (WGS) entry which is preliminary data.</text>
</comment>
<dbReference type="EC" id="2.7.13.3" evidence="3"/>
<keyword evidence="6" id="KW-0808">Transferase</keyword>
<keyword evidence="9" id="KW-0843">Virulence</keyword>
<feature type="transmembrane region" description="Helical" evidence="10">
    <location>
        <begin position="67"/>
        <end position="86"/>
    </location>
</feature>
<dbReference type="CDD" id="cd00082">
    <property type="entry name" value="HisKA"/>
    <property type="match status" value="1"/>
</dbReference>
<evidence type="ECO:0000256" key="6">
    <source>
        <dbReference type="ARBA" id="ARBA00022679"/>
    </source>
</evidence>
<evidence type="ECO:0000256" key="3">
    <source>
        <dbReference type="ARBA" id="ARBA00012438"/>
    </source>
</evidence>
<dbReference type="GO" id="GO:0005886">
    <property type="term" value="C:plasma membrane"/>
    <property type="evidence" value="ECO:0007669"/>
    <property type="project" value="UniProtKB-SubCell"/>
</dbReference>
<dbReference type="PROSITE" id="PS50109">
    <property type="entry name" value="HIS_KIN"/>
    <property type="match status" value="1"/>
</dbReference>
<keyword evidence="13" id="KW-1185">Reference proteome</keyword>
<dbReference type="Proteomes" id="UP000297855">
    <property type="component" value="Unassembled WGS sequence"/>
</dbReference>
<evidence type="ECO:0000313" key="13">
    <source>
        <dbReference type="Proteomes" id="UP000297855"/>
    </source>
</evidence>
<evidence type="ECO:0000256" key="5">
    <source>
        <dbReference type="ARBA" id="ARBA00022553"/>
    </source>
</evidence>
<dbReference type="SUPFAM" id="SSF55874">
    <property type="entry name" value="ATPase domain of HSP90 chaperone/DNA topoisomerase II/histidine kinase"/>
    <property type="match status" value="1"/>
</dbReference>
<keyword evidence="10" id="KW-0812">Transmembrane</keyword>
<feature type="domain" description="Histidine kinase" evidence="11">
    <location>
        <begin position="101"/>
        <end position="302"/>
    </location>
</feature>
<dbReference type="InterPro" id="IPR003594">
    <property type="entry name" value="HATPase_dom"/>
</dbReference>
<dbReference type="SMART" id="SM00388">
    <property type="entry name" value="HisKA"/>
    <property type="match status" value="1"/>
</dbReference>
<protein>
    <recommendedName>
        <fullName evidence="3">histidine kinase</fullName>
        <ecNumber evidence="3">2.7.13.3</ecNumber>
    </recommendedName>
</protein>
<dbReference type="Gene3D" id="1.10.287.130">
    <property type="match status" value="1"/>
</dbReference>
<dbReference type="InterPro" id="IPR050980">
    <property type="entry name" value="2C_sensor_his_kinase"/>
</dbReference>
<evidence type="ECO:0000256" key="9">
    <source>
        <dbReference type="ARBA" id="ARBA00023026"/>
    </source>
</evidence>
<keyword evidence="7 12" id="KW-0418">Kinase</keyword>
<dbReference type="OrthoDB" id="9804645at2"/>
<sequence>MSFWKYKKVVLPVAWVLITVSLGAWWLFLGLRQNRMATEFAARLGKEAEREVLDKLERQSLMIKLEGTFFLFMLVSGGLTLVWLTFREDKRNKLIHDFFSTVTHEIKTPLASLRLQVESLLDEGSKTARDKLLHRLLKDSVRIESQMTKALYLASLMRSERLYLESTDLNDLEQSLREDWTELKLVTDWKEKRVRADRKALESVFRNLLENSLQHGRATEVRISSESAPNGRVRFIFEDNGSGFKGDSRSLGRPFVRHTSTSGSGVGLYIVKKLIEKMSGNFVLRPRLSEGFRAEWTLPSTEKKVPTQ</sequence>
<dbReference type="RefSeq" id="WP_135812836.1">
    <property type="nucleotide sequence ID" value="NZ_RQEV01000007.1"/>
</dbReference>
<dbReference type="InterPro" id="IPR003661">
    <property type="entry name" value="HisK_dim/P_dom"/>
</dbReference>
<dbReference type="PANTHER" id="PTHR44936">
    <property type="entry name" value="SENSOR PROTEIN CREC"/>
    <property type="match status" value="1"/>
</dbReference>
<name>A0A4R9GSW6_9LEPT</name>
<evidence type="ECO:0000256" key="8">
    <source>
        <dbReference type="ARBA" id="ARBA00023012"/>
    </source>
</evidence>
<dbReference type="Pfam" id="PF02518">
    <property type="entry name" value="HATPase_c"/>
    <property type="match status" value="1"/>
</dbReference>
<gene>
    <name evidence="12" type="ORF">EHO61_06665</name>
</gene>
<dbReference type="SUPFAM" id="SSF47384">
    <property type="entry name" value="Homodimeric domain of signal transducing histidine kinase"/>
    <property type="match status" value="1"/>
</dbReference>
<feature type="transmembrane region" description="Helical" evidence="10">
    <location>
        <begin position="9"/>
        <end position="28"/>
    </location>
</feature>
<proteinExistence type="predicted"/>
<dbReference type="Gene3D" id="3.30.565.10">
    <property type="entry name" value="Histidine kinase-like ATPase, C-terminal domain"/>
    <property type="match status" value="1"/>
</dbReference>
<dbReference type="InterPro" id="IPR036097">
    <property type="entry name" value="HisK_dim/P_sf"/>
</dbReference>
<accession>A0A4R9GSW6</accession>
<keyword evidence="5" id="KW-0597">Phosphoprotein</keyword>
<evidence type="ECO:0000256" key="10">
    <source>
        <dbReference type="SAM" id="Phobius"/>
    </source>
</evidence>
<dbReference type="GO" id="GO:0000155">
    <property type="term" value="F:phosphorelay sensor kinase activity"/>
    <property type="evidence" value="ECO:0007669"/>
    <property type="project" value="InterPro"/>
</dbReference>
<evidence type="ECO:0000313" key="12">
    <source>
        <dbReference type="EMBL" id="TGK20173.1"/>
    </source>
</evidence>
<evidence type="ECO:0000256" key="4">
    <source>
        <dbReference type="ARBA" id="ARBA00022475"/>
    </source>
</evidence>
<evidence type="ECO:0000256" key="1">
    <source>
        <dbReference type="ARBA" id="ARBA00000085"/>
    </source>
</evidence>
<comment type="catalytic activity">
    <reaction evidence="1">
        <text>ATP + protein L-histidine = ADP + protein N-phospho-L-histidine.</text>
        <dbReference type="EC" id="2.7.13.3"/>
    </reaction>
</comment>
<dbReference type="InterPro" id="IPR036890">
    <property type="entry name" value="HATPase_C_sf"/>
</dbReference>
<dbReference type="PRINTS" id="PR00344">
    <property type="entry name" value="BCTRLSENSOR"/>
</dbReference>
<dbReference type="SMART" id="SM00387">
    <property type="entry name" value="HATPase_c"/>
    <property type="match status" value="1"/>
</dbReference>
<organism evidence="12 13">
    <name type="scientific">Leptospira fluminis</name>
    <dbReference type="NCBI Taxonomy" id="2484979"/>
    <lineage>
        <taxon>Bacteria</taxon>
        <taxon>Pseudomonadati</taxon>
        <taxon>Spirochaetota</taxon>
        <taxon>Spirochaetia</taxon>
        <taxon>Leptospirales</taxon>
        <taxon>Leptospiraceae</taxon>
        <taxon>Leptospira</taxon>
    </lineage>
</organism>